<dbReference type="GO" id="GO:0004364">
    <property type="term" value="F:glutathione transferase activity"/>
    <property type="evidence" value="ECO:0007669"/>
    <property type="project" value="UniProtKB-EC"/>
</dbReference>
<dbReference type="Gene3D" id="1.20.1050.10">
    <property type="match status" value="1"/>
</dbReference>
<dbReference type="SFLD" id="SFLDG01150">
    <property type="entry name" value="Main.1:_Beta-like"/>
    <property type="match status" value="1"/>
</dbReference>
<organism evidence="4 5">
    <name type="scientific">Verticiella sediminum</name>
    <dbReference type="NCBI Taxonomy" id="1247510"/>
    <lineage>
        <taxon>Bacteria</taxon>
        <taxon>Pseudomonadati</taxon>
        <taxon>Pseudomonadota</taxon>
        <taxon>Betaproteobacteria</taxon>
        <taxon>Burkholderiales</taxon>
        <taxon>Alcaligenaceae</taxon>
        <taxon>Verticiella</taxon>
    </lineage>
</organism>
<evidence type="ECO:0000313" key="5">
    <source>
        <dbReference type="Proteomes" id="UP000318405"/>
    </source>
</evidence>
<dbReference type="InterPro" id="IPR036249">
    <property type="entry name" value="Thioredoxin-like_sf"/>
</dbReference>
<evidence type="ECO:0000313" key="4">
    <source>
        <dbReference type="EMBL" id="TSH88509.1"/>
    </source>
</evidence>
<comment type="caution">
    <text evidence="4">The sequence shown here is derived from an EMBL/GenBank/DDBJ whole genome shotgun (WGS) entry which is preliminary data.</text>
</comment>
<dbReference type="InterPro" id="IPR004046">
    <property type="entry name" value="GST_C"/>
</dbReference>
<dbReference type="PROSITE" id="PS50404">
    <property type="entry name" value="GST_NTER"/>
    <property type="match status" value="1"/>
</dbReference>
<dbReference type="InterPro" id="IPR040079">
    <property type="entry name" value="Glutathione_S-Trfase"/>
</dbReference>
<dbReference type="RefSeq" id="WP_143951380.1">
    <property type="nucleotide sequence ID" value="NZ_BAABMB010000002.1"/>
</dbReference>
<evidence type="ECO:0000259" key="2">
    <source>
        <dbReference type="PROSITE" id="PS50404"/>
    </source>
</evidence>
<dbReference type="PANTHER" id="PTHR44051:SF8">
    <property type="entry name" value="GLUTATHIONE S-TRANSFERASE GSTA"/>
    <property type="match status" value="1"/>
</dbReference>
<proteinExistence type="inferred from homology"/>
<dbReference type="EMBL" id="VLTJ01000044">
    <property type="protein sequence ID" value="TSH88509.1"/>
    <property type="molecule type" value="Genomic_DNA"/>
</dbReference>
<comment type="similarity">
    <text evidence="1">Belongs to the GST superfamily.</text>
</comment>
<dbReference type="PANTHER" id="PTHR44051">
    <property type="entry name" value="GLUTATHIONE S-TRANSFERASE-RELATED"/>
    <property type="match status" value="1"/>
</dbReference>
<dbReference type="InterPro" id="IPR010987">
    <property type="entry name" value="Glutathione-S-Trfase_C-like"/>
</dbReference>
<dbReference type="InterPro" id="IPR004045">
    <property type="entry name" value="Glutathione_S-Trfase_N"/>
</dbReference>
<evidence type="ECO:0000259" key="3">
    <source>
        <dbReference type="PROSITE" id="PS50405"/>
    </source>
</evidence>
<dbReference type="Pfam" id="PF00043">
    <property type="entry name" value="GST_C"/>
    <property type="match status" value="1"/>
</dbReference>
<dbReference type="Gene3D" id="3.40.30.10">
    <property type="entry name" value="Glutaredoxin"/>
    <property type="match status" value="1"/>
</dbReference>
<dbReference type="SUPFAM" id="SSF47616">
    <property type="entry name" value="GST C-terminal domain-like"/>
    <property type="match status" value="1"/>
</dbReference>
<dbReference type="CDD" id="cd03188">
    <property type="entry name" value="GST_C_Beta"/>
    <property type="match status" value="1"/>
</dbReference>
<evidence type="ECO:0000256" key="1">
    <source>
        <dbReference type="RuleBase" id="RU003494"/>
    </source>
</evidence>
<dbReference type="CDD" id="cd03057">
    <property type="entry name" value="GST_N_Beta"/>
    <property type="match status" value="1"/>
</dbReference>
<feature type="domain" description="GST N-terminal" evidence="2">
    <location>
        <begin position="1"/>
        <end position="80"/>
    </location>
</feature>
<dbReference type="Pfam" id="PF02798">
    <property type="entry name" value="GST_N"/>
    <property type="match status" value="1"/>
</dbReference>
<dbReference type="SFLD" id="SFLDG00358">
    <property type="entry name" value="Main_(cytGST)"/>
    <property type="match status" value="1"/>
</dbReference>
<dbReference type="SUPFAM" id="SSF52833">
    <property type="entry name" value="Thioredoxin-like"/>
    <property type="match status" value="1"/>
</dbReference>
<accession>A0A556A6K3</accession>
<dbReference type="OrthoDB" id="8772754at2"/>
<reference evidence="4 5" key="1">
    <citation type="submission" date="2019-07" db="EMBL/GenBank/DDBJ databases">
        <title>Qingshengfaniella alkalisoli gen. nov., sp. nov., isolated from saline soil.</title>
        <authorList>
            <person name="Xu L."/>
            <person name="Huang X.-X."/>
            <person name="Sun J.-Q."/>
        </authorList>
    </citation>
    <scope>NUCLEOTIDE SEQUENCE [LARGE SCALE GENOMIC DNA]</scope>
    <source>
        <strain evidence="4 5">DSM 27279</strain>
    </source>
</reference>
<gene>
    <name evidence="4" type="primary">gstA</name>
    <name evidence="4" type="ORF">FOZ76_26915</name>
</gene>
<dbReference type="NCBIfam" id="NF007831">
    <property type="entry name" value="PRK10542.1"/>
    <property type="match status" value="1"/>
</dbReference>
<keyword evidence="5" id="KW-1185">Reference proteome</keyword>
<dbReference type="Proteomes" id="UP000318405">
    <property type="component" value="Unassembled WGS sequence"/>
</dbReference>
<dbReference type="PROSITE" id="PS50405">
    <property type="entry name" value="GST_CTER"/>
    <property type="match status" value="1"/>
</dbReference>
<protein>
    <submittedName>
        <fullName evidence="4">Glutathione transferase GstA</fullName>
        <ecNumber evidence="4">2.5.1.18</ecNumber>
    </submittedName>
</protein>
<sequence>MKLYFAPGTCALSPHIVLAELGLPYETARVDLKTHQTADGQDYYTINPKGYVPALEVDGEILTEGPAIVQYLADQKPEAGLVPPVGTLGRARVHEWLTYIGTEIHKNFKPFFANGSDEAKAAAKEVLTKRFAYADERLKGRDFLTGDKLSAADPYLFVVGTWAEKVGLPLGDDLKSFIERMKARAGVQKAMKEQGLLG</sequence>
<dbReference type="AlphaFoldDB" id="A0A556A6K3"/>
<keyword evidence="4" id="KW-0808">Transferase</keyword>
<feature type="domain" description="GST C-terminal" evidence="3">
    <location>
        <begin position="86"/>
        <end position="198"/>
    </location>
</feature>
<dbReference type="EC" id="2.5.1.18" evidence="4"/>
<dbReference type="InterPro" id="IPR036282">
    <property type="entry name" value="Glutathione-S-Trfase_C_sf"/>
</dbReference>
<dbReference type="SFLD" id="SFLDS00019">
    <property type="entry name" value="Glutathione_Transferase_(cytos"/>
    <property type="match status" value="1"/>
</dbReference>
<name>A0A556A6K3_9BURK</name>